<protein>
    <submittedName>
        <fullName evidence="4">RCC1 repeat-containing protein</fullName>
    </submittedName>
</protein>
<dbReference type="InterPro" id="IPR000408">
    <property type="entry name" value="Reg_chr_condens"/>
</dbReference>
<feature type="compositionally biased region" description="Pro residues" evidence="2">
    <location>
        <begin position="728"/>
        <end position="746"/>
    </location>
</feature>
<evidence type="ECO:0000259" key="3">
    <source>
        <dbReference type="PROSITE" id="PS50181"/>
    </source>
</evidence>
<dbReference type="PANTHER" id="PTHR45982:SF3">
    <property type="entry name" value="F-BOX PROTEIN POF9"/>
    <property type="match status" value="1"/>
</dbReference>
<comment type="caution">
    <text evidence="4">The sequence shown here is derived from an EMBL/GenBank/DDBJ whole genome shotgun (WGS) entry which is preliminary data.</text>
</comment>
<sequence>MPTTFSDLPLDILHLITAHLDVPTFLSLTSTCHSLSSPTLSQSSAFWLSAVHATFRVPNQPVVSHDGLRWKKLYKRLLTQTRPYTWGSNSKGQLGHSFLSSDEIHAIPPAERMRRARRARQVSWPETMETEGGIIADLQAGGWSTTYLTSKGHLYTAGVIDGQRIWGNPPRPQAASARPEKLRFPPGWTGLAERGDRETAVGQFSAGRAHVLGLSDAGRIWSWWDAARAGVMVKLLGIDLNERGHANGTPLVKRVVAGWNKSAALVKGKGIVVWEPVDNSDEQEDTALVLESAVVPQTGYERGSVSGPRRVDGTSPDEEIGEVLDFVVLEHCIIFNTHHGRVFASWIGDGSLTMGELLEIHPHVDEDGIPPSKDEEGKIAEADYVTDVQGTFRSFALFLKSGEVLNGTQDLVNDWKQDIRSRTVTQFTRVPALQNTGVIKLAFGDYHFLALHKDGYITSYGTESQACGSLGLGGNRDPEGRLRGIRYAGLAGDGKLVPHAYTTGRRVWFEPEKRQWIKFLASGGTNPEEARERIRMCSETVVQAEVSEWIEQEGNSWEEKYACPPAEEDVKAGNASMASFRTAQETSDDSLSPYFALSVTAAGWHSGALVLVNGPVADRIRSNCIINEPLPFAEPESQAQATPTQQEQGILSHIYTNILWFLGLTPPGPVQYGHPDDPIFANPRIRFPPHRPDPTRQMPPREYGHPPPALPDAQEENVWDPNDDPHRQTPPPPQPGAAPVPGPTNRPGPIVGHGPARRIQESREEAQARARAQQAADARRYEVPRQEQGQGQPVVERPRRAFADPVNHGAAPDKESRWIWAYDPFPRLRLSDGREMPGEVDFAEWRKGRPEWDLAGGDWGN</sequence>
<dbReference type="STRING" id="2082308.A0A2K1QW81"/>
<organism evidence="4 5">
    <name type="scientific">Sphaceloma murrayae</name>
    <dbReference type="NCBI Taxonomy" id="2082308"/>
    <lineage>
        <taxon>Eukaryota</taxon>
        <taxon>Fungi</taxon>
        <taxon>Dikarya</taxon>
        <taxon>Ascomycota</taxon>
        <taxon>Pezizomycotina</taxon>
        <taxon>Dothideomycetes</taxon>
        <taxon>Dothideomycetidae</taxon>
        <taxon>Myriangiales</taxon>
        <taxon>Elsinoaceae</taxon>
        <taxon>Sphaceloma</taxon>
    </lineage>
</organism>
<dbReference type="InterPro" id="IPR036047">
    <property type="entry name" value="F-box-like_dom_sf"/>
</dbReference>
<gene>
    <name evidence="4" type="ORF">CAC42_2387</name>
</gene>
<evidence type="ECO:0000313" key="4">
    <source>
        <dbReference type="EMBL" id="PNS19210.1"/>
    </source>
</evidence>
<dbReference type="PANTHER" id="PTHR45982">
    <property type="entry name" value="REGULATOR OF CHROMOSOME CONDENSATION"/>
    <property type="match status" value="1"/>
</dbReference>
<accession>A0A2K1QW81</accession>
<dbReference type="EMBL" id="NKHZ01000032">
    <property type="protein sequence ID" value="PNS19210.1"/>
    <property type="molecule type" value="Genomic_DNA"/>
</dbReference>
<dbReference type="OrthoDB" id="61110at2759"/>
<feature type="repeat" description="RCC1" evidence="1">
    <location>
        <begin position="81"/>
        <end position="151"/>
    </location>
</feature>
<proteinExistence type="predicted"/>
<dbReference type="SUPFAM" id="SSF50985">
    <property type="entry name" value="RCC1/BLIP-II"/>
    <property type="match status" value="1"/>
</dbReference>
<dbReference type="InterPro" id="IPR001810">
    <property type="entry name" value="F-box_dom"/>
</dbReference>
<evidence type="ECO:0000256" key="2">
    <source>
        <dbReference type="SAM" id="MobiDB-lite"/>
    </source>
</evidence>
<dbReference type="Gene3D" id="2.130.10.30">
    <property type="entry name" value="Regulator of chromosome condensation 1/beta-lactamase-inhibitor protein II"/>
    <property type="match status" value="2"/>
</dbReference>
<dbReference type="PROSITE" id="PS50012">
    <property type="entry name" value="RCC1_3"/>
    <property type="match status" value="1"/>
</dbReference>
<dbReference type="InParanoid" id="A0A2K1QW81"/>
<dbReference type="InterPro" id="IPR009091">
    <property type="entry name" value="RCC1/BLIP-II"/>
</dbReference>
<dbReference type="Proteomes" id="UP000243797">
    <property type="component" value="Unassembled WGS sequence"/>
</dbReference>
<feature type="domain" description="F-box" evidence="3">
    <location>
        <begin position="2"/>
        <end position="50"/>
    </location>
</feature>
<keyword evidence="5" id="KW-1185">Reference proteome</keyword>
<dbReference type="PROSITE" id="PS50181">
    <property type="entry name" value="FBOX"/>
    <property type="match status" value="1"/>
</dbReference>
<dbReference type="InterPro" id="IPR051553">
    <property type="entry name" value="Ran_GTPase-activating"/>
</dbReference>
<evidence type="ECO:0000313" key="5">
    <source>
        <dbReference type="Proteomes" id="UP000243797"/>
    </source>
</evidence>
<dbReference type="AlphaFoldDB" id="A0A2K1QW81"/>
<reference evidence="4 5" key="1">
    <citation type="submission" date="2017-06" db="EMBL/GenBank/DDBJ databases">
        <title>Draft genome sequence of a variant of Elsinoe murrayae.</title>
        <authorList>
            <person name="Cheng Q."/>
        </authorList>
    </citation>
    <scope>NUCLEOTIDE SEQUENCE [LARGE SCALE GENOMIC DNA]</scope>
    <source>
        <strain evidence="4 5">CQ-2017a</strain>
    </source>
</reference>
<dbReference type="SUPFAM" id="SSF81383">
    <property type="entry name" value="F-box domain"/>
    <property type="match status" value="1"/>
</dbReference>
<name>A0A2K1QW81_9PEZI</name>
<feature type="compositionally biased region" description="Basic and acidic residues" evidence="2">
    <location>
        <begin position="758"/>
        <end position="768"/>
    </location>
</feature>
<evidence type="ECO:0000256" key="1">
    <source>
        <dbReference type="PROSITE-ProRule" id="PRU00235"/>
    </source>
</evidence>
<feature type="region of interest" description="Disordered" evidence="2">
    <location>
        <begin position="673"/>
        <end position="812"/>
    </location>
</feature>
<feature type="compositionally biased region" description="Acidic residues" evidence="2">
    <location>
        <begin position="713"/>
        <end position="722"/>
    </location>
</feature>
<dbReference type="GO" id="GO:0005737">
    <property type="term" value="C:cytoplasm"/>
    <property type="evidence" value="ECO:0007669"/>
    <property type="project" value="TreeGrafter"/>
</dbReference>
<dbReference type="GO" id="GO:0005085">
    <property type="term" value="F:guanyl-nucleotide exchange factor activity"/>
    <property type="evidence" value="ECO:0007669"/>
    <property type="project" value="TreeGrafter"/>
</dbReference>